<accession>A0ABQ5P2R7</accession>
<name>A0ABQ5P2R7_9ACTN</name>
<protein>
    <submittedName>
        <fullName evidence="1">Uncharacterized protein</fullName>
    </submittedName>
</protein>
<comment type="caution">
    <text evidence="1">The sequence shown here is derived from an EMBL/GenBank/DDBJ whole genome shotgun (WGS) entry which is preliminary data.</text>
</comment>
<keyword evidence="2" id="KW-1185">Reference proteome</keyword>
<proteinExistence type="predicted"/>
<reference evidence="1 2" key="1">
    <citation type="submission" date="2022-10" db="EMBL/GenBank/DDBJ databases">
        <title>Draft genome sequence of Streptomyces sp. YSPA8.</title>
        <authorList>
            <person name="Moriuchi R."/>
            <person name="Dohra H."/>
            <person name="Yamamura H."/>
            <person name="Kodani S."/>
        </authorList>
    </citation>
    <scope>NUCLEOTIDE SEQUENCE [LARGE SCALE GENOMIC DNA]</scope>
    <source>
        <strain evidence="1 2">YSPA8</strain>
    </source>
</reference>
<dbReference type="EMBL" id="BSBI01000009">
    <property type="protein sequence ID" value="GLF96880.1"/>
    <property type="molecule type" value="Genomic_DNA"/>
</dbReference>
<dbReference type="Proteomes" id="UP001291653">
    <property type="component" value="Unassembled WGS sequence"/>
</dbReference>
<evidence type="ECO:0000313" key="2">
    <source>
        <dbReference type="Proteomes" id="UP001291653"/>
    </source>
</evidence>
<organism evidence="1 2">
    <name type="scientific">Streptomyces yaizuensis</name>
    <dbReference type="NCBI Taxonomy" id="2989713"/>
    <lineage>
        <taxon>Bacteria</taxon>
        <taxon>Bacillati</taxon>
        <taxon>Actinomycetota</taxon>
        <taxon>Actinomycetes</taxon>
        <taxon>Kitasatosporales</taxon>
        <taxon>Streptomycetaceae</taxon>
        <taxon>Streptomyces</taxon>
    </lineage>
</organism>
<gene>
    <name evidence="1" type="ORF">SYYSPA8_21305</name>
</gene>
<evidence type="ECO:0000313" key="1">
    <source>
        <dbReference type="EMBL" id="GLF96880.1"/>
    </source>
</evidence>
<dbReference type="RefSeq" id="WP_323448901.1">
    <property type="nucleotide sequence ID" value="NZ_BSBI01000009.1"/>
</dbReference>
<sequence length="221" mass="22411">MLTRGHDIGIAVLAASVAAALLTEMAATVPSAPAVRAESTSAAWEPGAPTPSRELTLITGDRVRVGTRGPFAGEVLGVRPAPGRERITFRTRTHKGRVLVLPDDARGLVDDGRLDPRLFDPEELGRPAGRVAAPSGPGPDGLRIVVRYGGGSAAGAARAAVRAADGVRARRSSAAPGADAVTVGHPGPGALWEALTDPRGDGTRTVAPGIVRIRSGAAAPS</sequence>